<dbReference type="Proteomes" id="UP000235728">
    <property type="component" value="Unassembled WGS sequence"/>
</dbReference>
<comment type="caution">
    <text evidence="2">The sequence shown here is derived from an EMBL/GenBank/DDBJ whole genome shotgun (WGS) entry which is preliminary data.</text>
</comment>
<gene>
    <name evidence="2" type="ORF">BM221_009101</name>
</gene>
<evidence type="ECO:0000313" key="3">
    <source>
        <dbReference type="Proteomes" id="UP000235728"/>
    </source>
</evidence>
<proteinExistence type="predicted"/>
<dbReference type="EMBL" id="MRVG01000011">
    <property type="protein sequence ID" value="PMB64914.1"/>
    <property type="molecule type" value="Genomic_DNA"/>
</dbReference>
<reference evidence="2 3" key="1">
    <citation type="journal article" date="2016" name="Appl. Microbiol. Biotechnol.">
        <title>Characterization of T-DNA insertion mutants with decreased virulence in the entomopathogenic fungus Beauveria bassiana JEF-007.</title>
        <authorList>
            <person name="Kim S."/>
            <person name="Lee S.J."/>
            <person name="Nai Y.S."/>
            <person name="Yu J.S."/>
            <person name="Lee M.R."/>
            <person name="Yang Y.T."/>
            <person name="Kim J.S."/>
        </authorList>
    </citation>
    <scope>NUCLEOTIDE SEQUENCE [LARGE SCALE GENOMIC DNA]</scope>
    <source>
        <strain evidence="2 3">JEF-007</strain>
    </source>
</reference>
<evidence type="ECO:0000313" key="2">
    <source>
        <dbReference type="EMBL" id="PMB64914.1"/>
    </source>
</evidence>
<evidence type="ECO:0000256" key="1">
    <source>
        <dbReference type="SAM" id="MobiDB-lite"/>
    </source>
</evidence>
<feature type="compositionally biased region" description="Polar residues" evidence="1">
    <location>
        <begin position="1"/>
        <end position="38"/>
    </location>
</feature>
<sequence>MDAKASNTRSSVDSHSPLLTNSSSCRSSLTGTGKSTDISQKDAEAREKQAKDTLNPKHPVSSIPFSMQQW</sequence>
<organism evidence="2 3">
    <name type="scientific">Beauveria bassiana</name>
    <name type="common">White muscardine disease fungus</name>
    <name type="synonym">Tritirachium shiotae</name>
    <dbReference type="NCBI Taxonomy" id="176275"/>
    <lineage>
        <taxon>Eukaryota</taxon>
        <taxon>Fungi</taxon>
        <taxon>Dikarya</taxon>
        <taxon>Ascomycota</taxon>
        <taxon>Pezizomycotina</taxon>
        <taxon>Sordariomycetes</taxon>
        <taxon>Hypocreomycetidae</taxon>
        <taxon>Hypocreales</taxon>
        <taxon>Cordycipitaceae</taxon>
        <taxon>Beauveria</taxon>
    </lineage>
</organism>
<accession>A0A2N6NCB4</accession>
<name>A0A2N6NCB4_BEABA</name>
<dbReference type="AlphaFoldDB" id="A0A2N6NCB4"/>
<feature type="compositionally biased region" description="Basic and acidic residues" evidence="1">
    <location>
        <begin position="39"/>
        <end position="55"/>
    </location>
</feature>
<feature type="region of interest" description="Disordered" evidence="1">
    <location>
        <begin position="1"/>
        <end position="70"/>
    </location>
</feature>
<protein>
    <submittedName>
        <fullName evidence="2">Uncharacterized protein</fullName>
    </submittedName>
</protein>